<dbReference type="AlphaFoldDB" id="A0A382KJL9"/>
<dbReference type="EMBL" id="UINC01081113">
    <property type="protein sequence ID" value="SVC24660.1"/>
    <property type="molecule type" value="Genomic_DNA"/>
</dbReference>
<protein>
    <submittedName>
        <fullName evidence="1">Uncharacterized protein</fullName>
    </submittedName>
</protein>
<organism evidence="1">
    <name type="scientific">marine metagenome</name>
    <dbReference type="NCBI Taxonomy" id="408172"/>
    <lineage>
        <taxon>unclassified sequences</taxon>
        <taxon>metagenomes</taxon>
        <taxon>ecological metagenomes</taxon>
    </lineage>
</organism>
<accession>A0A382KJL9</accession>
<sequence length="42" mass="4804">MGMARVQSAFDGLSKKELRRDSDLEFISTSLEFTGYGNRLYN</sequence>
<proteinExistence type="predicted"/>
<evidence type="ECO:0000313" key="1">
    <source>
        <dbReference type="EMBL" id="SVC24660.1"/>
    </source>
</evidence>
<reference evidence="1" key="1">
    <citation type="submission" date="2018-05" db="EMBL/GenBank/DDBJ databases">
        <authorList>
            <person name="Lanie J.A."/>
            <person name="Ng W.-L."/>
            <person name="Kazmierczak K.M."/>
            <person name="Andrzejewski T.M."/>
            <person name="Davidsen T.M."/>
            <person name="Wayne K.J."/>
            <person name="Tettelin H."/>
            <person name="Glass J.I."/>
            <person name="Rusch D."/>
            <person name="Podicherti R."/>
            <person name="Tsui H.-C.T."/>
            <person name="Winkler M.E."/>
        </authorList>
    </citation>
    <scope>NUCLEOTIDE SEQUENCE</scope>
</reference>
<gene>
    <name evidence="1" type="ORF">METZ01_LOCUS277514</name>
</gene>
<name>A0A382KJL9_9ZZZZ</name>